<protein>
    <recommendedName>
        <fullName evidence="4">DUF1570 domain-containing protein</fullName>
    </recommendedName>
</protein>
<keyword evidence="3" id="KW-1185">Reference proteome</keyword>
<gene>
    <name evidence="2" type="ORF">Pla163_14320</name>
</gene>
<accession>A0A518CYR6</accession>
<dbReference type="RefSeq" id="WP_145185665.1">
    <property type="nucleotide sequence ID" value="NZ_CP036290.1"/>
</dbReference>
<organism evidence="2 3">
    <name type="scientific">Rohdeia mirabilis</name>
    <dbReference type="NCBI Taxonomy" id="2528008"/>
    <lineage>
        <taxon>Bacteria</taxon>
        <taxon>Pseudomonadati</taxon>
        <taxon>Planctomycetota</taxon>
        <taxon>Planctomycetia</taxon>
        <taxon>Planctomycetia incertae sedis</taxon>
        <taxon>Rohdeia</taxon>
    </lineage>
</organism>
<name>A0A518CYR6_9BACT</name>
<keyword evidence="1" id="KW-0732">Signal</keyword>
<proteinExistence type="predicted"/>
<evidence type="ECO:0000256" key="1">
    <source>
        <dbReference type="SAM" id="SignalP"/>
    </source>
</evidence>
<dbReference type="Proteomes" id="UP000319342">
    <property type="component" value="Chromosome"/>
</dbReference>
<feature type="signal peptide" evidence="1">
    <location>
        <begin position="1"/>
        <end position="22"/>
    </location>
</feature>
<dbReference type="EMBL" id="CP036290">
    <property type="protein sequence ID" value="QDU84325.1"/>
    <property type="molecule type" value="Genomic_DNA"/>
</dbReference>
<feature type="chain" id="PRO_5021919310" description="DUF1570 domain-containing protein" evidence="1">
    <location>
        <begin position="23"/>
        <end position="459"/>
    </location>
</feature>
<evidence type="ECO:0000313" key="2">
    <source>
        <dbReference type="EMBL" id="QDU84325.1"/>
    </source>
</evidence>
<sequence length="459" mass="51235" precursor="true">MLRLLLLVALALSSIAPASAHARTGVGSNPAAAAVAIADQDDRDLVVLVSGEELRGRVARAFSTDEIVLVQGGKRRTIDRADVASTSTVAKRLAEWLELVGPGLTVEREWELVELATAARLDHMARLQAYRVLLTDPDHEAAHAFLDHSGKPGRWRWRLDGKLVSFEKFEKTILSRKSPLVLRTEHHEVRCDAGLRRAVETAFDLERLYATWMDEIGSRVDALEVLEPMIARVHGQHDDFRPLSSLGHPYYDPGHLLGSTNSYDNAFYTWFEPTGERPERLIDLAVQQLIYSTVLGDVLRTIQRDTSAYREAACLEVGLGDWYERRWEGAPAFGRAGAWRPDHAAAELARRRANSEPLASARHELTNLIHISWDRLVNVGRDNEVLWAKCRTFVAFLMENGAVLPSGGPADTKDAVLELLRSIYGVPTGNSSTNWDRVLAVVPIEELETAWKRWLALLP</sequence>
<dbReference type="AlphaFoldDB" id="A0A518CYR6"/>
<evidence type="ECO:0000313" key="3">
    <source>
        <dbReference type="Proteomes" id="UP000319342"/>
    </source>
</evidence>
<evidence type="ECO:0008006" key="4">
    <source>
        <dbReference type="Google" id="ProtNLM"/>
    </source>
</evidence>
<reference evidence="2 3" key="1">
    <citation type="submission" date="2019-02" db="EMBL/GenBank/DDBJ databases">
        <title>Deep-cultivation of Planctomycetes and their phenomic and genomic characterization uncovers novel biology.</title>
        <authorList>
            <person name="Wiegand S."/>
            <person name="Jogler M."/>
            <person name="Boedeker C."/>
            <person name="Pinto D."/>
            <person name="Vollmers J."/>
            <person name="Rivas-Marin E."/>
            <person name="Kohn T."/>
            <person name="Peeters S.H."/>
            <person name="Heuer A."/>
            <person name="Rast P."/>
            <person name="Oberbeckmann S."/>
            <person name="Bunk B."/>
            <person name="Jeske O."/>
            <person name="Meyerdierks A."/>
            <person name="Storesund J.E."/>
            <person name="Kallscheuer N."/>
            <person name="Luecker S."/>
            <person name="Lage O.M."/>
            <person name="Pohl T."/>
            <person name="Merkel B.J."/>
            <person name="Hornburger P."/>
            <person name="Mueller R.-W."/>
            <person name="Bruemmer F."/>
            <person name="Labrenz M."/>
            <person name="Spormann A.M."/>
            <person name="Op den Camp H."/>
            <person name="Overmann J."/>
            <person name="Amann R."/>
            <person name="Jetten M.S.M."/>
            <person name="Mascher T."/>
            <person name="Medema M.H."/>
            <person name="Devos D.P."/>
            <person name="Kaster A.-K."/>
            <person name="Ovreas L."/>
            <person name="Rohde M."/>
            <person name="Galperin M.Y."/>
            <person name="Jogler C."/>
        </authorList>
    </citation>
    <scope>NUCLEOTIDE SEQUENCE [LARGE SCALE GENOMIC DNA]</scope>
    <source>
        <strain evidence="2 3">Pla163</strain>
    </source>
</reference>